<evidence type="ECO:0000313" key="1">
    <source>
        <dbReference type="EMBL" id="GGK07086.1"/>
    </source>
</evidence>
<evidence type="ECO:0000313" key="2">
    <source>
        <dbReference type="Proteomes" id="UP000658382"/>
    </source>
</evidence>
<dbReference type="AlphaFoldDB" id="A0A917Q2D4"/>
<proteinExistence type="predicted"/>
<keyword evidence="2" id="KW-1185">Reference proteome</keyword>
<comment type="caution">
    <text evidence="1">The sequence shown here is derived from an EMBL/GenBank/DDBJ whole genome shotgun (WGS) entry which is preliminary data.</text>
</comment>
<reference evidence="1" key="1">
    <citation type="journal article" date="2014" name="Int. J. Syst. Evol. Microbiol.">
        <title>Complete genome sequence of Corynebacterium casei LMG S-19264T (=DSM 44701T), isolated from a smear-ripened cheese.</title>
        <authorList>
            <consortium name="US DOE Joint Genome Institute (JGI-PGF)"/>
            <person name="Walter F."/>
            <person name="Albersmeier A."/>
            <person name="Kalinowski J."/>
            <person name="Ruckert C."/>
        </authorList>
    </citation>
    <scope>NUCLEOTIDE SEQUENCE</scope>
    <source>
        <strain evidence="1">JCM 12580</strain>
    </source>
</reference>
<dbReference type="Proteomes" id="UP000658382">
    <property type="component" value="Unassembled WGS sequence"/>
</dbReference>
<accession>A0A917Q2D4</accession>
<gene>
    <name evidence="1" type="ORF">GCM10007063_31980</name>
</gene>
<organism evidence="1 2">
    <name type="scientific">Lentibacillus kapialis</name>
    <dbReference type="NCBI Taxonomy" id="340214"/>
    <lineage>
        <taxon>Bacteria</taxon>
        <taxon>Bacillati</taxon>
        <taxon>Bacillota</taxon>
        <taxon>Bacilli</taxon>
        <taxon>Bacillales</taxon>
        <taxon>Bacillaceae</taxon>
        <taxon>Lentibacillus</taxon>
    </lineage>
</organism>
<protein>
    <submittedName>
        <fullName evidence="1">Uncharacterized protein</fullName>
    </submittedName>
</protein>
<sequence>MEDEAGYDGETFDGMKYGHHVCRKKSGIMQQTDIMFCGKCMKFVIKCASIAERQGAALGF</sequence>
<reference evidence="1" key="2">
    <citation type="submission" date="2020-09" db="EMBL/GenBank/DDBJ databases">
        <authorList>
            <person name="Sun Q."/>
            <person name="Ohkuma M."/>
        </authorList>
    </citation>
    <scope>NUCLEOTIDE SEQUENCE</scope>
    <source>
        <strain evidence="1">JCM 12580</strain>
    </source>
</reference>
<dbReference type="EMBL" id="BMNQ01000071">
    <property type="protein sequence ID" value="GGK07086.1"/>
    <property type="molecule type" value="Genomic_DNA"/>
</dbReference>
<name>A0A917Q2D4_9BACI</name>